<evidence type="ECO:0000256" key="1">
    <source>
        <dbReference type="ARBA" id="ARBA00008361"/>
    </source>
</evidence>
<name>A0A9P4TV60_9PEZI</name>
<dbReference type="PANTHER" id="PTHR44942:SF4">
    <property type="entry name" value="METHYLTRANSFERASE TYPE 11 DOMAIN-CONTAINING PROTEIN"/>
    <property type="match status" value="1"/>
</dbReference>
<dbReference type="AlphaFoldDB" id="A0A9P4TV60"/>
<dbReference type="CDD" id="cd02440">
    <property type="entry name" value="AdoMet_MTases"/>
    <property type="match status" value="1"/>
</dbReference>
<evidence type="ECO:0000256" key="3">
    <source>
        <dbReference type="ARBA" id="ARBA00022679"/>
    </source>
</evidence>
<keyword evidence="2 5" id="KW-0489">Methyltransferase</keyword>
<evidence type="ECO:0000256" key="2">
    <source>
        <dbReference type="ARBA" id="ARBA00022603"/>
    </source>
</evidence>
<evidence type="ECO:0000259" key="4">
    <source>
        <dbReference type="Pfam" id="PF08241"/>
    </source>
</evidence>
<comment type="caution">
    <text evidence="5">The sequence shown here is derived from an EMBL/GenBank/DDBJ whole genome shotgun (WGS) entry which is preliminary data.</text>
</comment>
<dbReference type="InterPro" id="IPR013216">
    <property type="entry name" value="Methyltransf_11"/>
</dbReference>
<dbReference type="EMBL" id="MU007081">
    <property type="protein sequence ID" value="KAF2423477.1"/>
    <property type="molecule type" value="Genomic_DNA"/>
</dbReference>
<dbReference type="GO" id="GO:0032259">
    <property type="term" value="P:methylation"/>
    <property type="evidence" value="ECO:0007669"/>
    <property type="project" value="UniProtKB-KW"/>
</dbReference>
<dbReference type="InterPro" id="IPR051052">
    <property type="entry name" value="Diverse_substrate_MTase"/>
</dbReference>
<comment type="similarity">
    <text evidence="1">Belongs to the methyltransferase superfamily.</text>
</comment>
<sequence>MATFAKSTFNSASYAAFRPTYPPALYNTVLNYHRGPKNLVVDLGCGHGIVPRYLSKEFKQAIGTDPSPNMIKQSKESTSSSEYPNVEFHVASAESLPFIKDGSVDMVVAGQAAHWFDYPRLFPELNRVLRKGGTMAFWGYKDHVYVSYPAASKMLVEYSYGMDQEKQLGSYWSQPGRSILQDKLRPIKPPEDIFEDITRLEYEAGTEGPNSGEGTMFVNKKMTMKQSMDYMRTWSSFHEWEKLHPNDKKRSEARSGDLIDWMYDEMKKAEGWTDEDMELDIEWGSGLLMARKRE</sequence>
<feature type="domain" description="Methyltransferase type 11" evidence="4">
    <location>
        <begin position="41"/>
        <end position="137"/>
    </location>
</feature>
<dbReference type="Proteomes" id="UP000800235">
    <property type="component" value="Unassembled WGS sequence"/>
</dbReference>
<organism evidence="5 6">
    <name type="scientific">Tothia fuscella</name>
    <dbReference type="NCBI Taxonomy" id="1048955"/>
    <lineage>
        <taxon>Eukaryota</taxon>
        <taxon>Fungi</taxon>
        <taxon>Dikarya</taxon>
        <taxon>Ascomycota</taxon>
        <taxon>Pezizomycotina</taxon>
        <taxon>Dothideomycetes</taxon>
        <taxon>Pleosporomycetidae</taxon>
        <taxon>Venturiales</taxon>
        <taxon>Cylindrosympodiaceae</taxon>
        <taxon>Tothia</taxon>
    </lineage>
</organism>
<proteinExistence type="inferred from homology"/>
<dbReference type="Pfam" id="PF08241">
    <property type="entry name" value="Methyltransf_11"/>
    <property type="match status" value="1"/>
</dbReference>
<dbReference type="GO" id="GO:0008757">
    <property type="term" value="F:S-adenosylmethionine-dependent methyltransferase activity"/>
    <property type="evidence" value="ECO:0007669"/>
    <property type="project" value="InterPro"/>
</dbReference>
<dbReference type="SUPFAM" id="SSF53335">
    <property type="entry name" value="S-adenosyl-L-methionine-dependent methyltransferases"/>
    <property type="match status" value="1"/>
</dbReference>
<evidence type="ECO:0000313" key="5">
    <source>
        <dbReference type="EMBL" id="KAF2423477.1"/>
    </source>
</evidence>
<dbReference type="Gene3D" id="3.40.50.150">
    <property type="entry name" value="Vaccinia Virus protein VP39"/>
    <property type="match status" value="1"/>
</dbReference>
<gene>
    <name evidence="5" type="ORF">EJ08DRAFT_447588</name>
</gene>
<evidence type="ECO:0000313" key="6">
    <source>
        <dbReference type="Proteomes" id="UP000800235"/>
    </source>
</evidence>
<keyword evidence="3" id="KW-0808">Transferase</keyword>
<accession>A0A9P4TV60</accession>
<keyword evidence="6" id="KW-1185">Reference proteome</keyword>
<dbReference type="PANTHER" id="PTHR44942">
    <property type="entry name" value="METHYLTRANSF_11 DOMAIN-CONTAINING PROTEIN"/>
    <property type="match status" value="1"/>
</dbReference>
<dbReference type="OrthoDB" id="10027013at2759"/>
<reference evidence="5" key="1">
    <citation type="journal article" date="2020" name="Stud. Mycol.">
        <title>101 Dothideomycetes genomes: a test case for predicting lifestyles and emergence of pathogens.</title>
        <authorList>
            <person name="Haridas S."/>
            <person name="Albert R."/>
            <person name="Binder M."/>
            <person name="Bloem J."/>
            <person name="Labutti K."/>
            <person name="Salamov A."/>
            <person name="Andreopoulos B."/>
            <person name="Baker S."/>
            <person name="Barry K."/>
            <person name="Bills G."/>
            <person name="Bluhm B."/>
            <person name="Cannon C."/>
            <person name="Castanera R."/>
            <person name="Culley D."/>
            <person name="Daum C."/>
            <person name="Ezra D."/>
            <person name="Gonzalez J."/>
            <person name="Henrissat B."/>
            <person name="Kuo A."/>
            <person name="Liang C."/>
            <person name="Lipzen A."/>
            <person name="Lutzoni F."/>
            <person name="Magnuson J."/>
            <person name="Mondo S."/>
            <person name="Nolan M."/>
            <person name="Ohm R."/>
            <person name="Pangilinan J."/>
            <person name="Park H.-J."/>
            <person name="Ramirez L."/>
            <person name="Alfaro M."/>
            <person name="Sun H."/>
            <person name="Tritt A."/>
            <person name="Yoshinaga Y."/>
            <person name="Zwiers L.-H."/>
            <person name="Turgeon B."/>
            <person name="Goodwin S."/>
            <person name="Spatafora J."/>
            <person name="Crous P."/>
            <person name="Grigoriev I."/>
        </authorList>
    </citation>
    <scope>NUCLEOTIDE SEQUENCE</scope>
    <source>
        <strain evidence="5">CBS 130266</strain>
    </source>
</reference>
<protein>
    <submittedName>
        <fullName evidence="5">S-adenosyl-L-methionine-dependent methyltransferase</fullName>
    </submittedName>
</protein>
<dbReference type="InterPro" id="IPR029063">
    <property type="entry name" value="SAM-dependent_MTases_sf"/>
</dbReference>